<keyword evidence="1" id="KW-0812">Transmembrane</keyword>
<dbReference type="RefSeq" id="XP_018063369.1">
    <property type="nucleotide sequence ID" value="XM_018206687.1"/>
</dbReference>
<evidence type="ECO:0000256" key="1">
    <source>
        <dbReference type="SAM" id="Phobius"/>
    </source>
</evidence>
<feature type="transmembrane region" description="Helical" evidence="1">
    <location>
        <begin position="30"/>
        <end position="52"/>
    </location>
</feature>
<dbReference type="InParanoid" id="A0A132BAZ6"/>
<dbReference type="Proteomes" id="UP000070700">
    <property type="component" value="Unassembled WGS sequence"/>
</dbReference>
<name>A0A132BAZ6_MOLSC</name>
<evidence type="ECO:0000313" key="2">
    <source>
        <dbReference type="EMBL" id="KUJ09014.1"/>
    </source>
</evidence>
<sequence>MKWAVIVRGRANAHHDVKIGEWVYDCELNYIILSLFYCILLYFFFSTSGFIYSRRREGCRSLSAGGRWAASLVVAGLGAGITWLAKCASMTYDLTLIQIDNLILHIPRPTPTFIITARHHDDSHPRLLLLLFAHTIKIAIDAEEAFGNWVVGAVVYAVALPFGWGE</sequence>
<gene>
    <name evidence="2" type="ORF">LY89DRAFT_318152</name>
</gene>
<keyword evidence="3" id="KW-1185">Reference proteome</keyword>
<protein>
    <submittedName>
        <fullName evidence="2">Uncharacterized protein</fullName>
    </submittedName>
</protein>
<feature type="transmembrane region" description="Helical" evidence="1">
    <location>
        <begin position="64"/>
        <end position="85"/>
    </location>
</feature>
<keyword evidence="1" id="KW-0472">Membrane</keyword>
<dbReference type="GeneID" id="28816413"/>
<proteinExistence type="predicted"/>
<accession>A0A132BAZ6</accession>
<dbReference type="EMBL" id="KQ947433">
    <property type="protein sequence ID" value="KUJ09014.1"/>
    <property type="molecule type" value="Genomic_DNA"/>
</dbReference>
<dbReference type="AlphaFoldDB" id="A0A132BAZ6"/>
<reference evidence="2 3" key="1">
    <citation type="submission" date="2015-10" db="EMBL/GenBank/DDBJ databases">
        <title>Full genome of DAOMC 229536 Phialocephala scopiformis, a fungal endophyte of spruce producing the potent anti-insectan compound rugulosin.</title>
        <authorList>
            <consortium name="DOE Joint Genome Institute"/>
            <person name="Walker A.K."/>
            <person name="Frasz S.L."/>
            <person name="Seifert K.A."/>
            <person name="Miller J.D."/>
            <person name="Mondo S.J."/>
            <person name="Labutti K."/>
            <person name="Lipzen A."/>
            <person name="Dockter R."/>
            <person name="Kennedy M."/>
            <person name="Grigoriev I.V."/>
            <person name="Spatafora J.W."/>
        </authorList>
    </citation>
    <scope>NUCLEOTIDE SEQUENCE [LARGE SCALE GENOMIC DNA]</scope>
    <source>
        <strain evidence="2 3">CBS 120377</strain>
    </source>
</reference>
<evidence type="ECO:0000313" key="3">
    <source>
        <dbReference type="Proteomes" id="UP000070700"/>
    </source>
</evidence>
<dbReference type="KEGG" id="psco:LY89DRAFT_318152"/>
<organism evidence="2 3">
    <name type="scientific">Mollisia scopiformis</name>
    <name type="common">Conifer needle endophyte fungus</name>
    <name type="synonym">Phialocephala scopiformis</name>
    <dbReference type="NCBI Taxonomy" id="149040"/>
    <lineage>
        <taxon>Eukaryota</taxon>
        <taxon>Fungi</taxon>
        <taxon>Dikarya</taxon>
        <taxon>Ascomycota</taxon>
        <taxon>Pezizomycotina</taxon>
        <taxon>Leotiomycetes</taxon>
        <taxon>Helotiales</taxon>
        <taxon>Mollisiaceae</taxon>
        <taxon>Mollisia</taxon>
    </lineage>
</organism>
<keyword evidence="1" id="KW-1133">Transmembrane helix</keyword>